<dbReference type="HOGENOM" id="CLU_048140_0_0_1"/>
<keyword evidence="2" id="KW-1185">Reference proteome</keyword>
<reference evidence="2" key="1">
    <citation type="journal article" date="2014" name="Proc. Natl. Acad. Sci. U.S.A.">
        <title>Extensive sampling of basidiomycete genomes demonstrates inadequacy of the white-rot/brown-rot paradigm for wood decay fungi.</title>
        <authorList>
            <person name="Riley R."/>
            <person name="Salamov A.A."/>
            <person name="Brown D.W."/>
            <person name="Nagy L.G."/>
            <person name="Floudas D."/>
            <person name="Held B.W."/>
            <person name="Levasseur A."/>
            <person name="Lombard V."/>
            <person name="Morin E."/>
            <person name="Otillar R."/>
            <person name="Lindquist E.A."/>
            <person name="Sun H."/>
            <person name="LaButti K.M."/>
            <person name="Schmutz J."/>
            <person name="Jabbour D."/>
            <person name="Luo H."/>
            <person name="Baker S.E."/>
            <person name="Pisabarro A.G."/>
            <person name="Walton J.D."/>
            <person name="Blanchette R.A."/>
            <person name="Henrissat B."/>
            <person name="Martin F."/>
            <person name="Cullen D."/>
            <person name="Hibbett D.S."/>
            <person name="Grigoriev I.V."/>
        </authorList>
    </citation>
    <scope>NUCLEOTIDE SEQUENCE [LARGE SCALE GENOMIC DNA]</scope>
    <source>
        <strain evidence="2">CBS 339.88</strain>
    </source>
</reference>
<name>A0A067SWT2_GALM3</name>
<dbReference type="SUPFAM" id="SSF52047">
    <property type="entry name" value="RNI-like"/>
    <property type="match status" value="1"/>
</dbReference>
<protein>
    <recommendedName>
        <fullName evidence="3">F-box domain-containing protein</fullName>
    </recommendedName>
</protein>
<gene>
    <name evidence="1" type="ORF">GALMADRAFT_588244</name>
</gene>
<proteinExistence type="predicted"/>
<dbReference type="Proteomes" id="UP000027222">
    <property type="component" value="Unassembled WGS sequence"/>
</dbReference>
<sequence length="435" mass="49276">MTRRPIPKSANWGFKPAHRYLGLFASLQERSFSPRLHNFAQILQQDPARSYPDFPPLASHIRFLTVQLDRGRHTKNLAPGTKSIFSDILPLLTSVEKFSLKTVRDTFDSRLYSCSWDFIDDTKKSAILEFCKSPSIITMHISHMERLPPNLFTGCPNLKVLSLDTVESPRRDLPASWSTSPAEFQPWTSSLETLSIKYSGEMACLLSEMHRYTEFKSRPPSFMASIWKMDVSSSCWAGLLSEWVLIQTISESSLRYLRISGIRCVVSQIVNFPGAVDFGILKRVETLELQGRFGVEDQGLRTFHHWTTFSTKSNLADSTSIRTLIFDIEWVGCRQGDEDNIFVPDHGWLTIDAALSSGRFASLKNICLRLHITFLPNSIIGIPEDRLQRLISDKLSLRIPQLFPSISISKSKSIKTAVTVKSSNLTFGRLRPALD</sequence>
<organism evidence="1 2">
    <name type="scientific">Galerina marginata (strain CBS 339.88)</name>
    <dbReference type="NCBI Taxonomy" id="685588"/>
    <lineage>
        <taxon>Eukaryota</taxon>
        <taxon>Fungi</taxon>
        <taxon>Dikarya</taxon>
        <taxon>Basidiomycota</taxon>
        <taxon>Agaricomycotina</taxon>
        <taxon>Agaricomycetes</taxon>
        <taxon>Agaricomycetidae</taxon>
        <taxon>Agaricales</taxon>
        <taxon>Agaricineae</taxon>
        <taxon>Strophariaceae</taxon>
        <taxon>Galerina</taxon>
    </lineage>
</organism>
<evidence type="ECO:0000313" key="2">
    <source>
        <dbReference type="Proteomes" id="UP000027222"/>
    </source>
</evidence>
<dbReference type="InterPro" id="IPR032675">
    <property type="entry name" value="LRR_dom_sf"/>
</dbReference>
<accession>A0A067SWT2</accession>
<evidence type="ECO:0008006" key="3">
    <source>
        <dbReference type="Google" id="ProtNLM"/>
    </source>
</evidence>
<dbReference type="Gene3D" id="3.80.10.10">
    <property type="entry name" value="Ribonuclease Inhibitor"/>
    <property type="match status" value="1"/>
</dbReference>
<evidence type="ECO:0000313" key="1">
    <source>
        <dbReference type="EMBL" id="KDR74487.1"/>
    </source>
</evidence>
<dbReference type="AlphaFoldDB" id="A0A067SWT2"/>
<dbReference type="EMBL" id="KL142383">
    <property type="protein sequence ID" value="KDR74487.1"/>
    <property type="molecule type" value="Genomic_DNA"/>
</dbReference>